<proteinExistence type="predicted"/>
<organism evidence="3 4">
    <name type="scientific">Reticulomyxa filosa</name>
    <dbReference type="NCBI Taxonomy" id="46433"/>
    <lineage>
        <taxon>Eukaryota</taxon>
        <taxon>Sar</taxon>
        <taxon>Rhizaria</taxon>
        <taxon>Retaria</taxon>
        <taxon>Foraminifera</taxon>
        <taxon>Monothalamids</taxon>
        <taxon>Reticulomyxidae</taxon>
        <taxon>Reticulomyxa</taxon>
    </lineage>
</organism>
<evidence type="ECO:0000256" key="1">
    <source>
        <dbReference type="SAM" id="Coils"/>
    </source>
</evidence>
<accession>X6L8W7</accession>
<protein>
    <submittedName>
        <fullName evidence="3">Uncharacterized protein</fullName>
    </submittedName>
</protein>
<feature type="coiled-coil region" evidence="1">
    <location>
        <begin position="155"/>
        <end position="186"/>
    </location>
</feature>
<keyword evidence="4" id="KW-1185">Reference proteome</keyword>
<sequence length="275" mass="31157">MSKDGRYSVTMNITKENCIRDADVRDWSSVGGVICYKLPVFFEGNAMALFTNNWNMTNMNERPHGDVNVVWTNKKTNGFVFVGKMNVCGGMQTQTNKTDNESNDNQQSNVNNRYAKEIELLTAFFNDVTNERELQSKLGEFNGNILSVITYLASKRHLNQKINEAKEDIKEQNALEQNKIKREEVSQKADTCGLIVSEDKDNFNNQSKIHQIETQHLILENTTKDQNKGTEAKEDRKENEEKLKNAENKGFGPGINLQGCCTNKEGCIASKGDRL</sequence>
<gene>
    <name evidence="3" type="ORF">RFI_39603</name>
</gene>
<feature type="region of interest" description="Disordered" evidence="2">
    <location>
        <begin position="219"/>
        <end position="250"/>
    </location>
</feature>
<dbReference type="Proteomes" id="UP000023152">
    <property type="component" value="Unassembled WGS sequence"/>
</dbReference>
<feature type="compositionally biased region" description="Basic and acidic residues" evidence="2">
    <location>
        <begin position="222"/>
        <end position="247"/>
    </location>
</feature>
<dbReference type="AlphaFoldDB" id="X6L8W7"/>
<dbReference type="EMBL" id="ASPP01048179">
    <property type="protein sequence ID" value="ETN97923.1"/>
    <property type="molecule type" value="Genomic_DNA"/>
</dbReference>
<reference evidence="3 4" key="1">
    <citation type="journal article" date="2013" name="Curr. Biol.">
        <title>The Genome of the Foraminiferan Reticulomyxa filosa.</title>
        <authorList>
            <person name="Glockner G."/>
            <person name="Hulsmann N."/>
            <person name="Schleicher M."/>
            <person name="Noegel A.A."/>
            <person name="Eichinger L."/>
            <person name="Gallinger C."/>
            <person name="Pawlowski J."/>
            <person name="Sierra R."/>
            <person name="Euteneuer U."/>
            <person name="Pillet L."/>
            <person name="Moustafa A."/>
            <person name="Platzer M."/>
            <person name="Groth M."/>
            <person name="Szafranski K."/>
            <person name="Schliwa M."/>
        </authorList>
    </citation>
    <scope>NUCLEOTIDE SEQUENCE [LARGE SCALE GENOMIC DNA]</scope>
</reference>
<evidence type="ECO:0000313" key="3">
    <source>
        <dbReference type="EMBL" id="ETN97923.1"/>
    </source>
</evidence>
<name>X6L8W7_RETFI</name>
<evidence type="ECO:0000256" key="2">
    <source>
        <dbReference type="SAM" id="MobiDB-lite"/>
    </source>
</evidence>
<keyword evidence="1" id="KW-0175">Coiled coil</keyword>
<feature type="non-terminal residue" evidence="3">
    <location>
        <position position="275"/>
    </location>
</feature>
<evidence type="ECO:0000313" key="4">
    <source>
        <dbReference type="Proteomes" id="UP000023152"/>
    </source>
</evidence>
<comment type="caution">
    <text evidence="3">The sequence shown here is derived from an EMBL/GenBank/DDBJ whole genome shotgun (WGS) entry which is preliminary data.</text>
</comment>